<name>A0A2P1GMP9_9VIRU</name>
<evidence type="ECO:0000313" key="1">
    <source>
        <dbReference type="EMBL" id="AVM87276.1"/>
    </source>
</evidence>
<dbReference type="Pfam" id="PF24664">
    <property type="entry name" value="Monjiviricetes_fusion"/>
    <property type="match status" value="1"/>
</dbReference>
<evidence type="ECO:0000313" key="2">
    <source>
        <dbReference type="Proteomes" id="UP000683136"/>
    </source>
</evidence>
<dbReference type="EMBL" id="MG600010">
    <property type="protein sequence ID" value="AVM87276.1"/>
    <property type="molecule type" value="Genomic_RNA"/>
</dbReference>
<dbReference type="KEGG" id="vg:80535566"/>
<dbReference type="RefSeq" id="YP_010797604.1">
    <property type="nucleotide sequence ID" value="NC_076216.1"/>
</dbReference>
<keyword evidence="2" id="KW-1185">Reference proteome</keyword>
<sequence>MKVILLIILLLGVELGSSTLIGYDCADTSVNATTFDLTTIKECTEFAPPGEGKSKQVQVIQTMLYRPVHLYTCKVRLTRLAYHCGWQSRMIGKPNMLYSGIIQVGEAMCRRIHHDRSFVYGGITVAQMQPNTTTSVSATLAGSIDSSGNCYPVSKYIDAGGAYDNVVVQGVLEISIYDYIGTAMLTEQKITVPRSGLTCPAGPGYCRDTQEGEVVWTFSDEQDCKGVSVEVLYQGIGTVYPSGEGDVLIVRSRGNSFALRLHDPTVLCAQEVLRTEHARILVFVRSDDTRYFPFTRTRAQDIKNVDLTSYVNSKFLYVTTMTRINTETMYRSLVSRECDLRRRQLQFELTLAESAPDKVAQMMAGPGVYGRLLGEVFYVIQCTAVGVDLRFDPLCYEEIPVVYRNRSMFVTPVTRLVVPRGREVPCKGLLHPRFKLGQKWYTRTPELQETSPPETLDPNVPMNWQYDPIVDVSVGGLYSSDQLEALQNEMMFPSMREAVSTAVARVITSTGGSTLEVENMFSDSLVSGLTDQIAGKLSWFFSIFGHYASMILGIWVILKTIKYVIGTCVNCVILRRYRKPRTYCCLAFVDSLTALYTTHERATHDTVCLEMEEEVFNAPPTAPPVEARTEWPLRMGRSGGLL</sequence>
<dbReference type="GeneID" id="80535566"/>
<accession>A0A2P1GMP9</accession>
<organism evidence="1">
    <name type="scientific">Wenling fish chu-like virus</name>
    <dbReference type="NCBI Taxonomy" id="2116492"/>
    <lineage>
        <taxon>Viruses</taxon>
        <taxon>Riboviria</taxon>
        <taxon>Orthornavirae</taxon>
        <taxon>Negarnaviricota</taxon>
        <taxon>Haploviricotina</taxon>
        <taxon>Monjiviricetes</taxon>
        <taxon>Jingchuvirales</taxon>
        <taxon>Chuviridae</taxon>
        <taxon>Piscichuvirus</taxon>
        <taxon>Piscichuvirus wenlingense</taxon>
    </lineage>
</organism>
<reference evidence="1" key="1">
    <citation type="journal article" date="2018" name="Nature">
        <title>The evolutionary history of vertebrate RNA viruses.</title>
        <authorList>
            <person name="Shi M."/>
            <person name="Lin X.D."/>
            <person name="Chen X."/>
            <person name="Tian J.H."/>
            <person name="Chen L.J."/>
            <person name="Li K."/>
            <person name="Wang W."/>
            <person name="Eden J.S."/>
            <person name="Shen J.J."/>
            <person name="Liu L."/>
            <person name="Holmes E.C."/>
            <person name="Zhang Y.Z."/>
        </authorList>
    </citation>
    <scope>NUCLEOTIDE SEQUENCE</scope>
    <source>
        <strain evidence="1">XQTMS36511</strain>
    </source>
</reference>
<protein>
    <submittedName>
        <fullName evidence="1">Putative glycoprotein</fullName>
    </submittedName>
</protein>
<dbReference type="Proteomes" id="UP000683136">
    <property type="component" value="Segment"/>
</dbReference>
<proteinExistence type="predicted"/>